<gene>
    <name evidence="1" type="ORF">GCM10012284_55700</name>
</gene>
<protein>
    <submittedName>
        <fullName evidence="1">Uncharacterized protein</fullName>
    </submittedName>
</protein>
<reference evidence="1" key="2">
    <citation type="submission" date="2020-09" db="EMBL/GenBank/DDBJ databases">
        <authorList>
            <person name="Sun Q."/>
            <person name="Zhou Y."/>
        </authorList>
    </citation>
    <scope>NUCLEOTIDE SEQUENCE</scope>
    <source>
        <strain evidence="1">CGMCC 4.7299</strain>
    </source>
</reference>
<name>A0A8J3FRR3_9ACTN</name>
<organism evidence="1 2">
    <name type="scientific">Mangrovihabitans endophyticus</name>
    <dbReference type="NCBI Taxonomy" id="1751298"/>
    <lineage>
        <taxon>Bacteria</taxon>
        <taxon>Bacillati</taxon>
        <taxon>Actinomycetota</taxon>
        <taxon>Actinomycetes</taxon>
        <taxon>Micromonosporales</taxon>
        <taxon>Micromonosporaceae</taxon>
        <taxon>Mangrovihabitans</taxon>
    </lineage>
</organism>
<evidence type="ECO:0000313" key="1">
    <source>
        <dbReference type="EMBL" id="GGL13774.1"/>
    </source>
</evidence>
<evidence type="ECO:0000313" key="2">
    <source>
        <dbReference type="Proteomes" id="UP000656042"/>
    </source>
</evidence>
<dbReference type="EMBL" id="BMMX01000042">
    <property type="protein sequence ID" value="GGL13774.1"/>
    <property type="molecule type" value="Genomic_DNA"/>
</dbReference>
<keyword evidence="2" id="KW-1185">Reference proteome</keyword>
<proteinExistence type="predicted"/>
<dbReference type="InterPro" id="IPR046037">
    <property type="entry name" value="DUF5995"/>
</dbReference>
<accession>A0A8J3FRR3</accession>
<reference evidence="1" key="1">
    <citation type="journal article" date="2014" name="Int. J. Syst. Evol. Microbiol.">
        <title>Complete genome sequence of Corynebacterium casei LMG S-19264T (=DSM 44701T), isolated from a smear-ripened cheese.</title>
        <authorList>
            <consortium name="US DOE Joint Genome Institute (JGI-PGF)"/>
            <person name="Walter F."/>
            <person name="Albersmeier A."/>
            <person name="Kalinowski J."/>
            <person name="Ruckert C."/>
        </authorList>
    </citation>
    <scope>NUCLEOTIDE SEQUENCE</scope>
    <source>
        <strain evidence="1">CGMCC 4.7299</strain>
    </source>
</reference>
<comment type="caution">
    <text evidence="1">The sequence shown here is derived from an EMBL/GenBank/DDBJ whole genome shotgun (WGS) entry which is preliminary data.</text>
</comment>
<dbReference type="AlphaFoldDB" id="A0A8J3FRR3"/>
<dbReference type="RefSeq" id="WP_189082290.1">
    <property type="nucleotide sequence ID" value="NZ_BMMX01000042.1"/>
</dbReference>
<sequence length="301" mass="34112">MTSFDRHRVRASADRLQDRRHRLAGAVTTRPGWDPAHEEMAEILQTPPTDIGGVLSTLVAVQTVLERLPPKAKANRVAAFNSLYYTITARVARSLTGPNVHDPVFLEQLDVEFAKLYFVALRRWGEGDERTPDVWEVLFRRAQDTGVSRLCAAMLGVNAHINHDLSLALIATWRSVGAPEPHVTHPDYLLVNRIFYEAIPTLRRRYSTPWQLRIDRYVGDLDDWTQDLLVASTRALAWEQGERLWPLRDDDGDFGQACMTMDRAAALVGELLIHGDGVVTRAGVLASAAWRRLRPHRRRSR</sequence>
<dbReference type="Pfam" id="PF19458">
    <property type="entry name" value="DUF5995"/>
    <property type="match status" value="1"/>
</dbReference>
<dbReference type="Proteomes" id="UP000656042">
    <property type="component" value="Unassembled WGS sequence"/>
</dbReference>